<keyword evidence="3" id="KW-1185">Reference proteome</keyword>
<keyword evidence="1" id="KW-0812">Transmembrane</keyword>
<proteinExistence type="predicted"/>
<evidence type="ECO:0000256" key="1">
    <source>
        <dbReference type="SAM" id="Phobius"/>
    </source>
</evidence>
<protein>
    <submittedName>
        <fullName evidence="2">Sodium-coupled monocarboxylate transporter 1</fullName>
    </submittedName>
</protein>
<feature type="transmembrane region" description="Helical" evidence="1">
    <location>
        <begin position="36"/>
        <end position="60"/>
    </location>
</feature>
<gene>
    <name evidence="2" type="ORF">DMAD_07704</name>
</gene>
<name>A0AAU9EP79_DROMD</name>
<accession>A0AAU9EP79</accession>
<dbReference type="AlphaFoldDB" id="A0AAU9EP79"/>
<evidence type="ECO:0000313" key="3">
    <source>
        <dbReference type="Proteomes" id="UP001500889"/>
    </source>
</evidence>
<keyword evidence="1" id="KW-1133">Transmembrane helix</keyword>
<dbReference type="Proteomes" id="UP001500889">
    <property type="component" value="Chromosome O"/>
</dbReference>
<sequence length="87" mass="10073">MPVSVEGCDYTFDNETVFRAIHDYSPSARNLYHVSFFWYTAMGVVLCMAVSLLASLFFGWENLSQMDPALITPCMRRFLPNKFYQNV</sequence>
<dbReference type="EMBL" id="AP029263">
    <property type="protein sequence ID" value="BFF88783.1"/>
    <property type="molecule type" value="Genomic_DNA"/>
</dbReference>
<evidence type="ECO:0000313" key="2">
    <source>
        <dbReference type="EMBL" id="BFF88783.1"/>
    </source>
</evidence>
<reference evidence="2 3" key="1">
    <citation type="submission" date="2024-02" db="EMBL/GenBank/DDBJ databases">
        <title>A chromosome-level genome assembly of Drosophila madeirensis, a fruit fly species endemic to Madeira island.</title>
        <authorList>
            <person name="Tomihara K."/>
            <person name="Llopart A."/>
            <person name="Yamamoto D."/>
        </authorList>
    </citation>
    <scope>NUCLEOTIDE SEQUENCE [LARGE SCALE GENOMIC DNA]</scope>
    <source>
        <strain evidence="2 3">RF1</strain>
    </source>
</reference>
<keyword evidence="1" id="KW-0472">Membrane</keyword>
<organism evidence="2 3">
    <name type="scientific">Drosophila madeirensis</name>
    <name type="common">Fruit fly</name>
    <dbReference type="NCBI Taxonomy" id="30013"/>
    <lineage>
        <taxon>Eukaryota</taxon>
        <taxon>Metazoa</taxon>
        <taxon>Ecdysozoa</taxon>
        <taxon>Arthropoda</taxon>
        <taxon>Hexapoda</taxon>
        <taxon>Insecta</taxon>
        <taxon>Pterygota</taxon>
        <taxon>Neoptera</taxon>
        <taxon>Endopterygota</taxon>
        <taxon>Diptera</taxon>
        <taxon>Brachycera</taxon>
        <taxon>Muscomorpha</taxon>
        <taxon>Ephydroidea</taxon>
        <taxon>Drosophilidae</taxon>
        <taxon>Drosophila</taxon>
        <taxon>Sophophora</taxon>
    </lineage>
</organism>